<feature type="compositionally biased region" description="Basic and acidic residues" evidence="2">
    <location>
        <begin position="525"/>
        <end position="537"/>
    </location>
</feature>
<feature type="compositionally biased region" description="Basic and acidic residues" evidence="2">
    <location>
        <begin position="300"/>
        <end position="319"/>
    </location>
</feature>
<accession>A0AAW0P5X9</accession>
<dbReference type="SUPFAM" id="SSF54768">
    <property type="entry name" value="dsRNA-binding domain-like"/>
    <property type="match status" value="2"/>
</dbReference>
<feature type="region of interest" description="Disordered" evidence="2">
    <location>
        <begin position="197"/>
        <end position="351"/>
    </location>
</feature>
<evidence type="ECO:0000313" key="4">
    <source>
        <dbReference type="EMBL" id="KAK7916750.1"/>
    </source>
</evidence>
<evidence type="ECO:0000256" key="1">
    <source>
        <dbReference type="PROSITE-ProRule" id="PRU00266"/>
    </source>
</evidence>
<organism evidence="4 5">
    <name type="scientific">Mugilogobius chulae</name>
    <name type="common">yellowstripe goby</name>
    <dbReference type="NCBI Taxonomy" id="88201"/>
    <lineage>
        <taxon>Eukaryota</taxon>
        <taxon>Metazoa</taxon>
        <taxon>Chordata</taxon>
        <taxon>Craniata</taxon>
        <taxon>Vertebrata</taxon>
        <taxon>Euteleostomi</taxon>
        <taxon>Actinopterygii</taxon>
        <taxon>Neopterygii</taxon>
        <taxon>Teleostei</taxon>
        <taxon>Neoteleostei</taxon>
        <taxon>Acanthomorphata</taxon>
        <taxon>Gobiaria</taxon>
        <taxon>Gobiiformes</taxon>
        <taxon>Gobioidei</taxon>
        <taxon>Gobiidae</taxon>
        <taxon>Gobionellinae</taxon>
        <taxon>Mugilogobius</taxon>
    </lineage>
</organism>
<dbReference type="GO" id="GO:0043025">
    <property type="term" value="C:neuronal cell body"/>
    <property type="evidence" value="ECO:0007669"/>
    <property type="project" value="TreeGrafter"/>
</dbReference>
<name>A0AAW0P5X9_9GOBI</name>
<dbReference type="GO" id="GO:0005886">
    <property type="term" value="C:plasma membrane"/>
    <property type="evidence" value="ECO:0007669"/>
    <property type="project" value="TreeGrafter"/>
</dbReference>
<dbReference type="GO" id="GO:0003725">
    <property type="term" value="F:double-stranded RNA binding"/>
    <property type="evidence" value="ECO:0007669"/>
    <property type="project" value="TreeGrafter"/>
</dbReference>
<dbReference type="GO" id="GO:0035418">
    <property type="term" value="P:protein localization to synapse"/>
    <property type="evidence" value="ECO:0007669"/>
    <property type="project" value="TreeGrafter"/>
</dbReference>
<dbReference type="PANTHER" id="PTHR46054">
    <property type="entry name" value="MATERNAL EFFECT PROTEIN STAUFEN"/>
    <property type="match status" value="1"/>
</dbReference>
<dbReference type="GO" id="GO:0032839">
    <property type="term" value="C:dendrite cytoplasm"/>
    <property type="evidence" value="ECO:0007669"/>
    <property type="project" value="GOC"/>
</dbReference>
<dbReference type="Gene3D" id="3.30.160.20">
    <property type="match status" value="2"/>
</dbReference>
<feature type="domain" description="DRBM" evidence="3">
    <location>
        <begin position="120"/>
        <end position="188"/>
    </location>
</feature>
<feature type="compositionally biased region" description="Polar residues" evidence="2">
    <location>
        <begin position="513"/>
        <end position="524"/>
    </location>
</feature>
<feature type="compositionally biased region" description="Basic and acidic residues" evidence="2">
    <location>
        <begin position="270"/>
        <end position="286"/>
    </location>
</feature>
<dbReference type="InterPro" id="IPR014720">
    <property type="entry name" value="dsRBD_dom"/>
</dbReference>
<dbReference type="PROSITE" id="PS50137">
    <property type="entry name" value="DS_RBD"/>
    <property type="match status" value="2"/>
</dbReference>
<dbReference type="PANTHER" id="PTHR46054:SF3">
    <property type="entry name" value="MATERNAL EFFECT PROTEIN STAUFEN"/>
    <property type="match status" value="1"/>
</dbReference>
<feature type="domain" description="DRBM" evidence="3">
    <location>
        <begin position="8"/>
        <end position="75"/>
    </location>
</feature>
<dbReference type="GO" id="GO:0003729">
    <property type="term" value="F:mRNA binding"/>
    <property type="evidence" value="ECO:0007669"/>
    <property type="project" value="TreeGrafter"/>
</dbReference>
<proteinExistence type="predicted"/>
<evidence type="ECO:0000259" key="3">
    <source>
        <dbReference type="PROSITE" id="PS50137"/>
    </source>
</evidence>
<dbReference type="SMART" id="SM00358">
    <property type="entry name" value="DSRM"/>
    <property type="match status" value="2"/>
</dbReference>
<dbReference type="AlphaFoldDB" id="A0AAW0P5X9"/>
<dbReference type="Pfam" id="PF00035">
    <property type="entry name" value="dsrm"/>
    <property type="match status" value="2"/>
</dbReference>
<sequence length="665" mass="74635">MSTASYKNHLTQVNDLATKHHLSLTFGNCQDYGPVHKKTFFITLQVGTLTAVGQGNTKKEARTRAASNILQPLKQMCLSLQSNNQTPVRERSKDTLLCSRNPQDVPIPMKRKQTFSEGLQPCGCLSEVVQARGMKYPEYTLLESKRLPWGWLFTMKVSVPGASAVGTGPTKKAAKNNAAAQLLKILGFQCPKYNPLLEKQDSNRSSQDSSTSSEVCSDNKEITAEYESQEVPEPTETETDQGNKTESVTEECRPSTDLEAMDEAEMNPQTKEEIPVLKEESQHVEAEIQSPQEELEQTEEIQHREEIQPPQEDSQHTEAEIQSPEEDLEQTEEIQSSEEETEYAEEIQPTEEILSSEVIQVLFQQEEDPTLVFVSLSEVPLQTDPEECECETQDQKLSLYDAEVFSQSQDMTTPECDQECSPEQPEVFHQVDTGSEEQSETQCEEAQVTDLISLSQVFCNIQIGSEEQSLCKTLDLSSSPSAEVVFGDGPEEAPAPDGHTQVFKEADILPLKSNQECQKPSSETHVIKESTEQEEHNSPPQILDGPPVSHFLIQALVRKLTQKSYFNSEDQGKIVNLLLEQTKDRILNQNVPISVHNMRAVAKTAAKDLMKEIKLQKMPLKAEDEVFQEAMLKHLNTRLSNFLFGPKKRGLSRLFSAVRELFHST</sequence>
<feature type="compositionally biased region" description="Acidic residues" evidence="2">
    <location>
        <begin position="323"/>
        <end position="349"/>
    </location>
</feature>
<keyword evidence="5" id="KW-1185">Reference proteome</keyword>
<dbReference type="GO" id="GO:0098964">
    <property type="term" value="P:anterograde dendritic transport of messenger ribonucleoprotein complex"/>
    <property type="evidence" value="ECO:0007669"/>
    <property type="project" value="TreeGrafter"/>
</dbReference>
<dbReference type="GO" id="GO:0010494">
    <property type="term" value="C:cytoplasmic stress granule"/>
    <property type="evidence" value="ECO:0007669"/>
    <property type="project" value="TreeGrafter"/>
</dbReference>
<dbReference type="Proteomes" id="UP001460270">
    <property type="component" value="Unassembled WGS sequence"/>
</dbReference>
<dbReference type="GO" id="GO:0008298">
    <property type="term" value="P:intracellular mRNA localization"/>
    <property type="evidence" value="ECO:0007669"/>
    <property type="project" value="TreeGrafter"/>
</dbReference>
<gene>
    <name evidence="4" type="ORF">WMY93_012511</name>
</gene>
<dbReference type="InterPro" id="IPR051740">
    <property type="entry name" value="DRBM-containing_protein"/>
</dbReference>
<comment type="caution">
    <text evidence="4">The sequence shown here is derived from an EMBL/GenBank/DDBJ whole genome shotgun (WGS) entry which is preliminary data.</text>
</comment>
<reference evidence="5" key="1">
    <citation type="submission" date="2024-04" db="EMBL/GenBank/DDBJ databases">
        <title>Salinicola lusitanus LLJ914,a marine bacterium isolated from the Okinawa Trough.</title>
        <authorList>
            <person name="Li J."/>
        </authorList>
    </citation>
    <scope>NUCLEOTIDE SEQUENCE [LARGE SCALE GENOMIC DNA]</scope>
</reference>
<protein>
    <recommendedName>
        <fullName evidence="3">DRBM domain-containing protein</fullName>
    </recommendedName>
</protein>
<feature type="region of interest" description="Disordered" evidence="2">
    <location>
        <begin position="513"/>
        <end position="544"/>
    </location>
</feature>
<evidence type="ECO:0000256" key="2">
    <source>
        <dbReference type="SAM" id="MobiDB-lite"/>
    </source>
</evidence>
<evidence type="ECO:0000313" key="5">
    <source>
        <dbReference type="Proteomes" id="UP001460270"/>
    </source>
</evidence>
<keyword evidence="1" id="KW-0694">RNA-binding</keyword>
<feature type="compositionally biased region" description="Acidic residues" evidence="2">
    <location>
        <begin position="227"/>
        <end position="239"/>
    </location>
</feature>
<dbReference type="GO" id="GO:0007281">
    <property type="term" value="P:germ cell development"/>
    <property type="evidence" value="ECO:0007669"/>
    <property type="project" value="TreeGrafter"/>
</dbReference>
<feature type="compositionally biased region" description="Low complexity" evidence="2">
    <location>
        <begin position="203"/>
        <end position="216"/>
    </location>
</feature>
<dbReference type="EMBL" id="JBBPFD010000008">
    <property type="protein sequence ID" value="KAK7916750.1"/>
    <property type="molecule type" value="Genomic_DNA"/>
</dbReference>